<keyword evidence="3" id="KW-1185">Reference proteome</keyword>
<sequence>HHHQSSLEGVMDFAATPQPLFANELQRNQVVGRFHRIVNYFETTEQPAPSSRSSTNPYNRPALIRLTFEYARSTESQDRFLGAFFQSLALGILDDNENIDLSDDGEVEDFRSPLFGFADYLIANFFLPLRATTNRTPQPSPIYHAAVQQTNTQEEQQRIQDYVGTPERLSALRGSCLVRDRHRCVITRQFDKAEGIARWMKDKHRAVDDDGNPLDPNKKEFLEVAHILPHALTKEDNNELDESRRAAIAILNMFDTGVIYLIEGDDINRSRNALTLTHDMHQDFGRFDIFFERIPNTPAHTYRIQAFDPWVNTYCPVTRTLFQHPSIDPPSERLLALHSAIGHILHLSGAGDYIQSILDDMEHGIVQEDGSTQLGVLVKLAMRMHA</sequence>
<dbReference type="Proteomes" id="UP001174934">
    <property type="component" value="Unassembled WGS sequence"/>
</dbReference>
<dbReference type="EMBL" id="JAULSR010000002">
    <property type="protein sequence ID" value="KAK0631093.1"/>
    <property type="molecule type" value="Genomic_DNA"/>
</dbReference>
<dbReference type="AlphaFoldDB" id="A0AA39XBX2"/>
<organism evidence="2 3">
    <name type="scientific">Bombardia bombarda</name>
    <dbReference type="NCBI Taxonomy" id="252184"/>
    <lineage>
        <taxon>Eukaryota</taxon>
        <taxon>Fungi</taxon>
        <taxon>Dikarya</taxon>
        <taxon>Ascomycota</taxon>
        <taxon>Pezizomycotina</taxon>
        <taxon>Sordariomycetes</taxon>
        <taxon>Sordariomycetidae</taxon>
        <taxon>Sordariales</taxon>
        <taxon>Lasiosphaeriaceae</taxon>
        <taxon>Bombardia</taxon>
    </lineage>
</organism>
<protein>
    <recommendedName>
        <fullName evidence="1">HNH nuclease domain-containing protein</fullName>
    </recommendedName>
</protein>
<evidence type="ECO:0000313" key="2">
    <source>
        <dbReference type="EMBL" id="KAK0631093.1"/>
    </source>
</evidence>
<dbReference type="Pfam" id="PF13391">
    <property type="entry name" value="HNH_2"/>
    <property type="match status" value="1"/>
</dbReference>
<gene>
    <name evidence="2" type="ORF">B0T17DRAFT_488932</name>
</gene>
<reference evidence="2" key="1">
    <citation type="submission" date="2023-06" db="EMBL/GenBank/DDBJ databases">
        <title>Genome-scale phylogeny and comparative genomics of the fungal order Sordariales.</title>
        <authorList>
            <consortium name="Lawrence Berkeley National Laboratory"/>
            <person name="Hensen N."/>
            <person name="Bonometti L."/>
            <person name="Westerberg I."/>
            <person name="Brannstrom I.O."/>
            <person name="Guillou S."/>
            <person name="Cros-Aarteil S."/>
            <person name="Calhoun S."/>
            <person name="Haridas S."/>
            <person name="Kuo A."/>
            <person name="Mondo S."/>
            <person name="Pangilinan J."/>
            <person name="Riley R."/>
            <person name="LaButti K."/>
            <person name="Andreopoulos B."/>
            <person name="Lipzen A."/>
            <person name="Chen C."/>
            <person name="Yanf M."/>
            <person name="Daum C."/>
            <person name="Ng V."/>
            <person name="Clum A."/>
            <person name="Steindorff A."/>
            <person name="Ohm R."/>
            <person name="Martin F."/>
            <person name="Silar P."/>
            <person name="Natvig D."/>
            <person name="Lalanne C."/>
            <person name="Gautier V."/>
            <person name="Ament-velasquez S.L."/>
            <person name="Kruys A."/>
            <person name="Hutchinson M.I."/>
            <person name="Powell A.J."/>
            <person name="Barry K."/>
            <person name="Miller A.N."/>
            <person name="Grigoriev I.V."/>
            <person name="Debuchy R."/>
            <person name="Gladieux P."/>
            <person name="Thoren M.H."/>
            <person name="Johannesson H."/>
        </authorList>
    </citation>
    <scope>NUCLEOTIDE SEQUENCE</scope>
    <source>
        <strain evidence="2">SMH3391-2</strain>
    </source>
</reference>
<dbReference type="InterPro" id="IPR003615">
    <property type="entry name" value="HNH_nuc"/>
</dbReference>
<feature type="domain" description="HNH nuclease" evidence="1">
    <location>
        <begin position="184"/>
        <end position="292"/>
    </location>
</feature>
<evidence type="ECO:0000313" key="3">
    <source>
        <dbReference type="Proteomes" id="UP001174934"/>
    </source>
</evidence>
<evidence type="ECO:0000259" key="1">
    <source>
        <dbReference type="Pfam" id="PF13391"/>
    </source>
</evidence>
<comment type="caution">
    <text evidence="2">The sequence shown here is derived from an EMBL/GenBank/DDBJ whole genome shotgun (WGS) entry which is preliminary data.</text>
</comment>
<feature type="non-terminal residue" evidence="2">
    <location>
        <position position="1"/>
    </location>
</feature>
<proteinExistence type="predicted"/>
<accession>A0AA39XBX2</accession>
<name>A0AA39XBX2_9PEZI</name>